<proteinExistence type="predicted"/>
<dbReference type="EMBL" id="KQ978068">
    <property type="protein sequence ID" value="KYM97452.1"/>
    <property type="molecule type" value="Genomic_DNA"/>
</dbReference>
<keyword evidence="2" id="KW-1185">Reference proteome</keyword>
<accession>A0A195C9F3</accession>
<name>A0A195C9F3_9HYME</name>
<dbReference type="Proteomes" id="UP000078542">
    <property type="component" value="Unassembled WGS sequence"/>
</dbReference>
<sequence>MLDYDADGTRTENGKECPANKANIGSALECLRNVTFRNDRAGSFSVHRLPRARRTSCAMKRDT</sequence>
<reference evidence="1 2" key="1">
    <citation type="submission" date="2016-03" db="EMBL/GenBank/DDBJ databases">
        <title>Cyphomyrmex costatus WGS genome.</title>
        <authorList>
            <person name="Nygaard S."/>
            <person name="Hu H."/>
            <person name="Boomsma J."/>
            <person name="Zhang G."/>
        </authorList>
    </citation>
    <scope>NUCLEOTIDE SEQUENCE [LARGE SCALE GENOMIC DNA]</scope>
    <source>
        <strain evidence="1">MS0001</strain>
        <tissue evidence="1">Whole body</tissue>
    </source>
</reference>
<dbReference type="AlphaFoldDB" id="A0A195C9F3"/>
<evidence type="ECO:0000313" key="2">
    <source>
        <dbReference type="Proteomes" id="UP000078542"/>
    </source>
</evidence>
<gene>
    <name evidence="1" type="ORF">ALC62_11744</name>
</gene>
<organism evidence="1 2">
    <name type="scientific">Cyphomyrmex costatus</name>
    <dbReference type="NCBI Taxonomy" id="456900"/>
    <lineage>
        <taxon>Eukaryota</taxon>
        <taxon>Metazoa</taxon>
        <taxon>Ecdysozoa</taxon>
        <taxon>Arthropoda</taxon>
        <taxon>Hexapoda</taxon>
        <taxon>Insecta</taxon>
        <taxon>Pterygota</taxon>
        <taxon>Neoptera</taxon>
        <taxon>Endopterygota</taxon>
        <taxon>Hymenoptera</taxon>
        <taxon>Apocrita</taxon>
        <taxon>Aculeata</taxon>
        <taxon>Formicoidea</taxon>
        <taxon>Formicidae</taxon>
        <taxon>Myrmicinae</taxon>
        <taxon>Cyphomyrmex</taxon>
    </lineage>
</organism>
<protein>
    <submittedName>
        <fullName evidence="1">Uncharacterized protein</fullName>
    </submittedName>
</protein>
<evidence type="ECO:0000313" key="1">
    <source>
        <dbReference type="EMBL" id="KYM97452.1"/>
    </source>
</evidence>